<dbReference type="SUPFAM" id="SSF51126">
    <property type="entry name" value="Pectin lyase-like"/>
    <property type="match status" value="2"/>
</dbReference>
<dbReference type="InterPro" id="IPR011050">
    <property type="entry name" value="Pectin_lyase_fold/virulence"/>
</dbReference>
<dbReference type="RefSeq" id="WP_200275304.1">
    <property type="nucleotide sequence ID" value="NZ_JAENII010000001.1"/>
</dbReference>
<reference evidence="3" key="1">
    <citation type="submission" date="2021-01" db="EMBL/GenBank/DDBJ databases">
        <title>Modified the classification status of verrucomicrobia.</title>
        <authorList>
            <person name="Feng X."/>
        </authorList>
    </citation>
    <scope>NUCLEOTIDE SEQUENCE</scope>
    <source>
        <strain evidence="3">KCTC 22201</strain>
    </source>
</reference>
<evidence type="ECO:0000313" key="4">
    <source>
        <dbReference type="Proteomes" id="UP000658278"/>
    </source>
</evidence>
<gene>
    <name evidence="3" type="ORF">JIN81_00880</name>
</gene>
<organism evidence="3 4">
    <name type="scientific">Haloferula rosea</name>
    <dbReference type="NCBI Taxonomy" id="490093"/>
    <lineage>
        <taxon>Bacteria</taxon>
        <taxon>Pseudomonadati</taxon>
        <taxon>Verrucomicrobiota</taxon>
        <taxon>Verrucomicrobiia</taxon>
        <taxon>Verrucomicrobiales</taxon>
        <taxon>Verrucomicrobiaceae</taxon>
        <taxon>Haloferula</taxon>
    </lineage>
</organism>
<evidence type="ECO:0000313" key="3">
    <source>
        <dbReference type="EMBL" id="MBK1825558.1"/>
    </source>
</evidence>
<dbReference type="Pfam" id="PF12951">
    <property type="entry name" value="PATR"/>
    <property type="match status" value="6"/>
</dbReference>
<keyword evidence="4" id="KW-1185">Reference proteome</keyword>
<accession>A0A934V9S6</accession>
<feature type="signal peptide" evidence="2">
    <location>
        <begin position="1"/>
        <end position="33"/>
    </location>
</feature>
<comment type="caution">
    <text evidence="3">The sequence shown here is derived from an EMBL/GenBank/DDBJ whole genome shotgun (WGS) entry which is preliminary data.</text>
</comment>
<dbReference type="InterPro" id="IPR012332">
    <property type="entry name" value="Autotransporter_pectin_lyase_C"/>
</dbReference>
<name>A0A934V9S6_9BACT</name>
<keyword evidence="1 2" id="KW-0732">Signal</keyword>
<dbReference type="Proteomes" id="UP000658278">
    <property type="component" value="Unassembled WGS sequence"/>
</dbReference>
<evidence type="ECO:0000256" key="1">
    <source>
        <dbReference type="ARBA" id="ARBA00022729"/>
    </source>
</evidence>
<protein>
    <submittedName>
        <fullName evidence="3">Autotransporter-associated beta strand repeat-containing protein</fullName>
    </submittedName>
</protein>
<sequence length="1502" mass="149170">MKPTPAFRFGSGPTILSLCFAVIPSLTSSIAQAADFTWDGDTDATWATATNWTADSGVPGTADTVTFNGAGNGNTIIDLGTAQNSGAITFDTASAAAYTIGAGAVGTDTLTFDYSGGGNVILMESTVTNDQLFNADIVLGVDGTAANYEFDNNSADGTLTFAGDISGGSGGTAGQKSLFLDSNGSLILSGDISNGGASSVRLLLAANRGTDVVTLSGDNSFTGVLNISSNRTALLTSDTAGGAGLIQVANTNSQLRLADGVNVANTIQIGNGGNNKVIRPDPNDPTASIEISGIIDINETGASNFDLIATSEQTLTFSGTVAASPGANMTLVNNGTFVISGDNTGFNKDTNVTGNGATLRLLHNNAVGDTVAGDLFVSNTATVELGDGLTFPSDVVFRVQNGGANKILRLVSGATSAEWSGGVNIVETGANNFDVITDSGQTITLSGAITGTGAAGLSKFGDGDLVLSGTSTYTGATQVNEGTLSLAGSIESVANVNSGGTLSLDYATSDTSKLSDAAALNLNGGALDLSGGTHGEVVASTTLGAGTASSVTRSSGTAVLHMNAITPGSGAAIDFGADNIATTDNTNTNGILGAWATVGGTDWAANATNGADGLIVAYTGGYTDVTLLESGPKVISNDPTSQVRVIDGTGSTPADLTLGSAVTTIDTLKVSATGGLVTIDPSSQTLELTGLLVEAASGGLTIGNGVSNGVLRSAGTELNVIANAATTVNSEIADGIGGASALVKTGTGTVTLTGANTFSGVTTAGEGILELSNSLALQNSALDTSGSAIGDATNGLKTTVTTLTLGGLTGGTDLASLFTTTSGGYDAVTELTLNPGTGTSVYSGVIADGAAGMSLVKTGAGAQTLTGVSTYTGGTTLSEGTLNVSTTGALGTGTITLDGGLLYESGGTVNLANDIDVTGTAAIQASGGGNFNLNGAITGSGTLNAGGTAPSSSVLIADDLSGFTGTMSHESVNQANNLTFSAAVNTTAAFSLTGASSGTNRSLSFNGGATIGELSGDGGRLRTAGALVVNQSTTTSYAGTLENSGSAMSLEKQGTGILTLTGNSSYTGSVTATGGGLVLHRPAIVNGVSKQYTVNSPATLEFFIDTGLGTTVTAGYKLDGDGTFKKTGPDTFNHYSSGSNIAMGSGGLIWIAEGTWNFGGATPGTWVSNLSDLQVDGGATLEGRSTTIRVDALDGAGTLGIGGQVANGGGLIVGVDDGNGIFSGVIQDTTADGSAYSLEKQGTGTQTLSGINTYSGDTTVTAGTLTLADGGQLLFEPMGDGVNNQVSGFGSLNLDGEIYLDLSGADSTDGNSWLIVDVASLTETFGATFTVNSSLGSFSEDAGVWTLRDGAVEWTFSEATGTLTAGLTPFGTWAGATGATPDPTANDDTDSLSNLLEFAFGTDPLVSDAVPLDPSVPTAGTPALSVTYGPLDFDAQFVRRKDGSVNYTVQFSNDLSSWENSAETPSAVANIDADYEIVEVSYPIVLSNGKKARFFRVEVLLD</sequence>
<evidence type="ECO:0000256" key="2">
    <source>
        <dbReference type="SAM" id="SignalP"/>
    </source>
</evidence>
<dbReference type="NCBIfam" id="TIGR02601">
    <property type="entry name" value="autotrns_rpt"/>
    <property type="match status" value="5"/>
</dbReference>
<dbReference type="InterPro" id="IPR013425">
    <property type="entry name" value="Autotrns_rpt"/>
</dbReference>
<proteinExistence type="predicted"/>
<dbReference type="Gene3D" id="2.160.20.20">
    <property type="match status" value="1"/>
</dbReference>
<dbReference type="EMBL" id="JAENII010000001">
    <property type="protein sequence ID" value="MBK1825558.1"/>
    <property type="molecule type" value="Genomic_DNA"/>
</dbReference>
<feature type="chain" id="PRO_5037589725" evidence="2">
    <location>
        <begin position="34"/>
        <end position="1502"/>
    </location>
</feature>